<evidence type="ECO:0000313" key="3">
    <source>
        <dbReference type="Proteomes" id="UP001165060"/>
    </source>
</evidence>
<feature type="region of interest" description="Disordered" evidence="1">
    <location>
        <begin position="25"/>
        <end position="71"/>
    </location>
</feature>
<reference evidence="2 3" key="1">
    <citation type="journal article" date="2023" name="Commun. Biol.">
        <title>Genome analysis of Parmales, the sister group of diatoms, reveals the evolutionary specialization of diatoms from phago-mixotrophs to photoautotrophs.</title>
        <authorList>
            <person name="Ban H."/>
            <person name="Sato S."/>
            <person name="Yoshikawa S."/>
            <person name="Yamada K."/>
            <person name="Nakamura Y."/>
            <person name="Ichinomiya M."/>
            <person name="Sato N."/>
            <person name="Blanc-Mathieu R."/>
            <person name="Endo H."/>
            <person name="Kuwata A."/>
            <person name="Ogata H."/>
        </authorList>
    </citation>
    <scope>NUCLEOTIDE SEQUENCE [LARGE SCALE GENOMIC DNA]</scope>
</reference>
<organism evidence="2 3">
    <name type="scientific">Tetraparma gracilis</name>
    <dbReference type="NCBI Taxonomy" id="2962635"/>
    <lineage>
        <taxon>Eukaryota</taxon>
        <taxon>Sar</taxon>
        <taxon>Stramenopiles</taxon>
        <taxon>Ochrophyta</taxon>
        <taxon>Bolidophyceae</taxon>
        <taxon>Parmales</taxon>
        <taxon>Triparmaceae</taxon>
        <taxon>Tetraparma</taxon>
    </lineage>
</organism>
<dbReference type="Proteomes" id="UP001165060">
    <property type="component" value="Unassembled WGS sequence"/>
</dbReference>
<sequence>MPVTDECVRSSPWEMRAGGKFILYPPAAGRGSSRRADEGAETKANSASQRDAEKMAGTALGPVEEQEPASGADLASVADLVMTGVTEGPAWEAAREAEQEESCLSEKRVLEALGAGQRSMEVRDYSADRAALSSVPPPPKLQVPAFCRPATGYYFA</sequence>
<proteinExistence type="predicted"/>
<feature type="non-terminal residue" evidence="2">
    <location>
        <position position="156"/>
    </location>
</feature>
<comment type="caution">
    <text evidence="2">The sequence shown here is derived from an EMBL/GenBank/DDBJ whole genome shotgun (WGS) entry which is preliminary data.</text>
</comment>
<evidence type="ECO:0000256" key="1">
    <source>
        <dbReference type="SAM" id="MobiDB-lite"/>
    </source>
</evidence>
<gene>
    <name evidence="2" type="ORF">TeGR_g14438</name>
</gene>
<protein>
    <submittedName>
        <fullName evidence="2">Uncharacterized protein</fullName>
    </submittedName>
</protein>
<dbReference type="EMBL" id="BRYB01006358">
    <property type="protein sequence ID" value="GMI55816.1"/>
    <property type="molecule type" value="Genomic_DNA"/>
</dbReference>
<keyword evidence="3" id="KW-1185">Reference proteome</keyword>
<accession>A0ABQ6NBR0</accession>
<evidence type="ECO:0000313" key="2">
    <source>
        <dbReference type="EMBL" id="GMI55816.1"/>
    </source>
</evidence>
<name>A0ABQ6NBR0_9STRA</name>